<organism evidence="1 2">
    <name type="scientific">Meloidogyne enterolobii</name>
    <name type="common">Root-knot nematode worm</name>
    <name type="synonym">Meloidogyne mayaguensis</name>
    <dbReference type="NCBI Taxonomy" id="390850"/>
    <lineage>
        <taxon>Eukaryota</taxon>
        <taxon>Metazoa</taxon>
        <taxon>Ecdysozoa</taxon>
        <taxon>Nematoda</taxon>
        <taxon>Chromadorea</taxon>
        <taxon>Rhabditida</taxon>
        <taxon>Tylenchina</taxon>
        <taxon>Tylenchomorpha</taxon>
        <taxon>Tylenchoidea</taxon>
        <taxon>Meloidogynidae</taxon>
        <taxon>Meloidogyninae</taxon>
        <taxon>Meloidogyne</taxon>
    </lineage>
</organism>
<reference evidence="1" key="1">
    <citation type="submission" date="2023-11" db="EMBL/GenBank/DDBJ databases">
        <authorList>
            <person name="Poullet M."/>
        </authorList>
    </citation>
    <scope>NUCLEOTIDE SEQUENCE</scope>
    <source>
        <strain evidence="1">E1834</strain>
    </source>
</reference>
<gene>
    <name evidence="1" type="ORF">MENTE1834_LOCUS1135</name>
</gene>
<dbReference type="EMBL" id="CAVMJV010000001">
    <property type="protein sequence ID" value="CAK5008723.1"/>
    <property type="molecule type" value="Genomic_DNA"/>
</dbReference>
<evidence type="ECO:0000313" key="2">
    <source>
        <dbReference type="Proteomes" id="UP001497535"/>
    </source>
</evidence>
<proteinExistence type="predicted"/>
<evidence type="ECO:0000313" key="1">
    <source>
        <dbReference type="EMBL" id="CAK5008723.1"/>
    </source>
</evidence>
<name>A0ACB0XMK9_MELEN</name>
<protein>
    <submittedName>
        <fullName evidence="1">Uncharacterized protein</fullName>
    </submittedName>
</protein>
<sequence>MRQRFFHQIMFDCCSSFFLHSRWPSNFFFDIRSSLILFFVPFPSLILLKYIARIFVLLQFLFVK</sequence>
<keyword evidence="2" id="KW-1185">Reference proteome</keyword>
<accession>A0ACB0XMK9</accession>
<comment type="caution">
    <text evidence="1">The sequence shown here is derived from an EMBL/GenBank/DDBJ whole genome shotgun (WGS) entry which is preliminary data.</text>
</comment>
<dbReference type="Proteomes" id="UP001497535">
    <property type="component" value="Unassembled WGS sequence"/>
</dbReference>